<organism evidence="21 22">
    <name type="scientific">Desulfocapsa sulfexigens (strain DSM 10523 / SB164P1)</name>
    <dbReference type="NCBI Taxonomy" id="1167006"/>
    <lineage>
        <taxon>Bacteria</taxon>
        <taxon>Pseudomonadati</taxon>
        <taxon>Thermodesulfobacteriota</taxon>
        <taxon>Desulfobulbia</taxon>
        <taxon>Desulfobulbales</taxon>
        <taxon>Desulfocapsaceae</taxon>
        <taxon>Desulfocapsa</taxon>
    </lineage>
</organism>
<keyword evidence="22" id="KW-1185">Reference proteome</keyword>
<comment type="catalytic activity">
    <reaction evidence="1">
        <text>(6S)-5-methyl-5,6,7,8-tetrahydrofolate + L-homocysteine = (6S)-5,6,7,8-tetrahydrofolate + L-methionine</text>
        <dbReference type="Rhea" id="RHEA:11172"/>
        <dbReference type="ChEBI" id="CHEBI:18608"/>
        <dbReference type="ChEBI" id="CHEBI:57453"/>
        <dbReference type="ChEBI" id="CHEBI:57844"/>
        <dbReference type="ChEBI" id="CHEBI:58199"/>
        <dbReference type="EC" id="2.1.1.13"/>
    </reaction>
</comment>
<dbReference type="PROSITE" id="PS50970">
    <property type="entry name" value="HCY"/>
    <property type="match status" value="1"/>
</dbReference>
<dbReference type="PATRIC" id="fig|1167006.5.peg.3004"/>
<evidence type="ECO:0000256" key="9">
    <source>
        <dbReference type="ARBA" id="ARBA00022628"/>
    </source>
</evidence>
<feature type="binding site" evidence="19">
    <location>
        <position position="284"/>
    </location>
    <ligand>
        <name>Zn(2+)</name>
        <dbReference type="ChEBI" id="CHEBI:29105"/>
    </ligand>
</feature>
<evidence type="ECO:0000256" key="19">
    <source>
        <dbReference type="PROSITE-ProRule" id="PRU00333"/>
    </source>
</evidence>
<name>M1PSJ6_DESSD</name>
<keyword evidence="8" id="KW-0028">Amino-acid biosynthesis</keyword>
<evidence type="ECO:0000313" key="21">
    <source>
        <dbReference type="EMBL" id="AGF79311.1"/>
    </source>
</evidence>
<evidence type="ECO:0000256" key="12">
    <source>
        <dbReference type="ARBA" id="ARBA00022723"/>
    </source>
</evidence>
<keyword evidence="9" id="KW-0846">Cobalamin</keyword>
<evidence type="ECO:0000256" key="2">
    <source>
        <dbReference type="ARBA" id="ARBA00001956"/>
    </source>
</evidence>
<dbReference type="EC" id="2.1.1.13" evidence="5"/>
<evidence type="ECO:0000256" key="8">
    <source>
        <dbReference type="ARBA" id="ARBA00022605"/>
    </source>
</evidence>
<dbReference type="FunFam" id="3.20.20.330:FF:000001">
    <property type="entry name" value="Methionine synthase"/>
    <property type="match status" value="1"/>
</dbReference>
<dbReference type="Proteomes" id="UP000011721">
    <property type="component" value="Chromosome"/>
</dbReference>
<sequence length="312" mass="33559">MTFSEEPLLIFDGACGTTLQTMEIDAKAWDGLEGCNEYLNISDPDTIVELHRKFLQAGAMVIETNTFGSSSVVLSEYGLENRVQEINRAAVANAKRAIAEFSTPEHPRYIVGSVGPTTKLPILGHISPEALTATVTEQVVTLLDCGVDALIVETCQDLLQIKTSLIACFDLLEKTGVDLPVLASVTFEQQGTMLVGTDIGAVCATIAPFPVFSLGLNCATGPTDMEPHIDYLCKNWKERISCIPNQGMPEVVNGKTHYPLTPEEFGKHMYDFVTKKGVSIVGGCCGTSPAHIKGLVKALQGAVPADRSEVLR</sequence>
<keyword evidence="12 18" id="KW-0479">Metal-binding</keyword>
<dbReference type="InterPro" id="IPR050554">
    <property type="entry name" value="Met_Synthase/Corrinoid"/>
</dbReference>
<dbReference type="GO" id="GO:0005829">
    <property type="term" value="C:cytosol"/>
    <property type="evidence" value="ECO:0007669"/>
    <property type="project" value="TreeGrafter"/>
</dbReference>
<evidence type="ECO:0000256" key="18">
    <source>
        <dbReference type="PIRSR" id="PIRSR037505-2"/>
    </source>
</evidence>
<dbReference type="OrthoDB" id="9803687at2"/>
<evidence type="ECO:0000256" key="15">
    <source>
        <dbReference type="ARBA" id="ARBA00023285"/>
    </source>
</evidence>
<dbReference type="GO" id="GO:0050667">
    <property type="term" value="P:homocysteine metabolic process"/>
    <property type="evidence" value="ECO:0007669"/>
    <property type="project" value="TreeGrafter"/>
</dbReference>
<dbReference type="eggNOG" id="COG0646">
    <property type="taxonomic scope" value="Bacteria"/>
</dbReference>
<comment type="function">
    <text evidence="16">Catalyzes the transfer of a methyl group from methyl-cobalamin to homocysteine, yielding enzyme-bound cob(I)alamin and methionine. Subsequently, remethylates the cofactor using methyltetrahydrofolate.</text>
</comment>
<comment type="similarity">
    <text evidence="4">Belongs to the vitamin-B12 dependent methionine synthase family.</text>
</comment>
<dbReference type="AlphaFoldDB" id="M1PSJ6"/>
<dbReference type="PIRSF" id="PIRSF037505">
    <property type="entry name" value="Betaine_HMT"/>
    <property type="match status" value="1"/>
</dbReference>
<evidence type="ECO:0000256" key="7">
    <source>
        <dbReference type="ARBA" id="ARBA00022603"/>
    </source>
</evidence>
<keyword evidence="15" id="KW-0170">Cobalt</keyword>
<dbReference type="InterPro" id="IPR017226">
    <property type="entry name" value="BHMT-like"/>
</dbReference>
<dbReference type="STRING" id="1167006.UWK_02780"/>
<evidence type="ECO:0000256" key="6">
    <source>
        <dbReference type="ARBA" id="ARBA00013998"/>
    </source>
</evidence>
<feature type="binding site" evidence="18 19">
    <location>
        <position position="218"/>
    </location>
    <ligand>
        <name>Zn(2+)</name>
        <dbReference type="ChEBI" id="CHEBI:29105"/>
    </ligand>
</feature>
<accession>M1PSJ6</accession>
<evidence type="ECO:0000256" key="5">
    <source>
        <dbReference type="ARBA" id="ARBA00012032"/>
    </source>
</evidence>
<reference evidence="22" key="1">
    <citation type="journal article" date="2013" name="Stand. Genomic Sci.">
        <title>Complete genome sequence of Desulfocapsa sulfexigens, a marine deltaproteobacterium specialized in disproportionating inorganic sulfur compounds.</title>
        <authorList>
            <person name="Finster K.W."/>
            <person name="Kjeldsen K.U."/>
            <person name="Kube M."/>
            <person name="Reinhardt R."/>
            <person name="Mussmann M."/>
            <person name="Amann R."/>
            <person name="Schreiber L."/>
        </authorList>
    </citation>
    <scope>NUCLEOTIDE SEQUENCE [LARGE SCALE GENOMIC DNA]</scope>
    <source>
        <strain evidence="22">DSM 10523 / SB164P1</strain>
    </source>
</reference>
<dbReference type="Gene3D" id="3.20.20.330">
    <property type="entry name" value="Homocysteine-binding-like domain"/>
    <property type="match status" value="1"/>
</dbReference>
<evidence type="ECO:0000313" key="22">
    <source>
        <dbReference type="Proteomes" id="UP000011721"/>
    </source>
</evidence>
<dbReference type="GO" id="GO:0008270">
    <property type="term" value="F:zinc ion binding"/>
    <property type="evidence" value="ECO:0007669"/>
    <property type="project" value="InterPro"/>
</dbReference>
<keyword evidence="7 19" id="KW-0489">Methyltransferase</keyword>
<comment type="cofactor">
    <cofactor evidence="2">
        <name>methylcob(III)alamin</name>
        <dbReference type="ChEBI" id="CHEBI:28115"/>
    </cofactor>
</comment>
<dbReference type="GO" id="GO:0008705">
    <property type="term" value="F:methionine synthase activity"/>
    <property type="evidence" value="ECO:0007669"/>
    <property type="project" value="UniProtKB-EC"/>
</dbReference>
<evidence type="ECO:0000256" key="14">
    <source>
        <dbReference type="ARBA" id="ARBA00023167"/>
    </source>
</evidence>
<dbReference type="KEGG" id="dsf:UWK_02780"/>
<dbReference type="InterPro" id="IPR036589">
    <property type="entry name" value="HCY_dom_sf"/>
</dbReference>
<dbReference type="GO" id="GO:0031419">
    <property type="term" value="F:cobalamin binding"/>
    <property type="evidence" value="ECO:0007669"/>
    <property type="project" value="UniProtKB-KW"/>
</dbReference>
<keyword evidence="14" id="KW-0486">Methionine biosynthesis</keyword>
<keyword evidence="10 19" id="KW-0808">Transferase</keyword>
<proteinExistence type="inferred from homology"/>
<gene>
    <name evidence="21" type="ordered locus">UWK_02780</name>
</gene>
<evidence type="ECO:0000256" key="4">
    <source>
        <dbReference type="ARBA" id="ARBA00010398"/>
    </source>
</evidence>
<dbReference type="RefSeq" id="WP_015404997.1">
    <property type="nucleotide sequence ID" value="NC_020304.1"/>
</dbReference>
<keyword evidence="11" id="KW-0949">S-adenosyl-L-methionine</keyword>
<evidence type="ECO:0000256" key="1">
    <source>
        <dbReference type="ARBA" id="ARBA00001700"/>
    </source>
</evidence>
<dbReference type="HOGENOM" id="CLU_004914_3_0_7"/>
<dbReference type="PANTHER" id="PTHR45833">
    <property type="entry name" value="METHIONINE SYNTHASE"/>
    <property type="match status" value="1"/>
</dbReference>
<evidence type="ECO:0000256" key="11">
    <source>
        <dbReference type="ARBA" id="ARBA00022691"/>
    </source>
</evidence>
<keyword evidence="13 18" id="KW-0862">Zinc</keyword>
<evidence type="ECO:0000256" key="3">
    <source>
        <dbReference type="ARBA" id="ARBA00005178"/>
    </source>
</evidence>
<feature type="domain" description="Hcy-binding" evidence="20">
    <location>
        <begin position="1"/>
        <end position="299"/>
    </location>
</feature>
<evidence type="ECO:0000256" key="13">
    <source>
        <dbReference type="ARBA" id="ARBA00022833"/>
    </source>
</evidence>
<feature type="binding site" evidence="19">
    <location>
        <position position="285"/>
    </location>
    <ligand>
        <name>Zn(2+)</name>
        <dbReference type="ChEBI" id="CHEBI:29105"/>
    </ligand>
</feature>
<dbReference type="Pfam" id="PF02574">
    <property type="entry name" value="S-methyl_trans"/>
    <property type="match status" value="1"/>
</dbReference>
<dbReference type="GO" id="GO:0032259">
    <property type="term" value="P:methylation"/>
    <property type="evidence" value="ECO:0007669"/>
    <property type="project" value="UniProtKB-KW"/>
</dbReference>
<evidence type="ECO:0000259" key="20">
    <source>
        <dbReference type="PROSITE" id="PS50970"/>
    </source>
</evidence>
<evidence type="ECO:0000256" key="16">
    <source>
        <dbReference type="ARBA" id="ARBA00025552"/>
    </source>
</evidence>
<comment type="pathway">
    <text evidence="3">Amino-acid biosynthesis; L-methionine biosynthesis via de novo pathway; L-methionine from L-homocysteine (MetH route): step 1/1.</text>
</comment>
<dbReference type="PANTHER" id="PTHR45833:SF1">
    <property type="entry name" value="METHIONINE SYNTHASE"/>
    <property type="match status" value="1"/>
</dbReference>
<dbReference type="EMBL" id="CP003985">
    <property type="protein sequence ID" value="AGF79311.1"/>
    <property type="molecule type" value="Genomic_DNA"/>
</dbReference>
<protein>
    <recommendedName>
        <fullName evidence="6">Methionine synthase</fullName>
        <ecNumber evidence="5">2.1.1.13</ecNumber>
    </recommendedName>
    <alternativeName>
        <fullName evidence="17">5-methyltetrahydrofolate--homocysteine methyltransferase</fullName>
    </alternativeName>
</protein>
<comment type="cofactor">
    <cofactor evidence="18">
        <name>Zn(2+)</name>
        <dbReference type="ChEBI" id="CHEBI:29105"/>
    </cofactor>
    <text evidence="18">Binds 1 zinc ion per subunit.</text>
</comment>
<dbReference type="InterPro" id="IPR003726">
    <property type="entry name" value="HCY_dom"/>
</dbReference>
<dbReference type="GO" id="GO:0046653">
    <property type="term" value="P:tetrahydrofolate metabolic process"/>
    <property type="evidence" value="ECO:0007669"/>
    <property type="project" value="TreeGrafter"/>
</dbReference>
<evidence type="ECO:0000256" key="10">
    <source>
        <dbReference type="ARBA" id="ARBA00022679"/>
    </source>
</evidence>
<dbReference type="SUPFAM" id="SSF82282">
    <property type="entry name" value="Homocysteine S-methyltransferase"/>
    <property type="match status" value="1"/>
</dbReference>
<evidence type="ECO:0000256" key="17">
    <source>
        <dbReference type="ARBA" id="ARBA00031040"/>
    </source>
</evidence>